<dbReference type="Gene3D" id="3.40.50.150">
    <property type="entry name" value="Vaccinia Virus protein VP39"/>
    <property type="match status" value="1"/>
</dbReference>
<dbReference type="AlphaFoldDB" id="A0A4V2PSA9"/>
<dbReference type="OrthoDB" id="2370471at2"/>
<dbReference type="EMBL" id="SMGG01000003">
    <property type="protein sequence ID" value="TCK62041.1"/>
    <property type="molecule type" value="Genomic_DNA"/>
</dbReference>
<accession>A0A4V2PSA9</accession>
<dbReference type="PANTHER" id="PTHR43861:SF5">
    <property type="entry name" value="BLL5978 PROTEIN"/>
    <property type="match status" value="1"/>
</dbReference>
<name>A0A4V2PSA9_9BACT</name>
<dbReference type="InterPro" id="IPR029063">
    <property type="entry name" value="SAM-dependent_MTases_sf"/>
</dbReference>
<proteinExistence type="predicted"/>
<dbReference type="GO" id="GO:0008168">
    <property type="term" value="F:methyltransferase activity"/>
    <property type="evidence" value="ECO:0007669"/>
    <property type="project" value="UniProtKB-KW"/>
</dbReference>
<dbReference type="GO" id="GO:0032259">
    <property type="term" value="P:methylation"/>
    <property type="evidence" value="ECO:0007669"/>
    <property type="project" value="UniProtKB-KW"/>
</dbReference>
<evidence type="ECO:0000313" key="1">
    <source>
        <dbReference type="EMBL" id="TCK62041.1"/>
    </source>
</evidence>
<dbReference type="Pfam" id="PF13489">
    <property type="entry name" value="Methyltransf_23"/>
    <property type="match status" value="1"/>
</dbReference>
<gene>
    <name evidence="1" type="ORF">C8D98_0550</name>
</gene>
<protein>
    <submittedName>
        <fullName evidence="1">Methyltransferase family protein</fullName>
    </submittedName>
</protein>
<dbReference type="SUPFAM" id="SSF53335">
    <property type="entry name" value="S-adenosyl-L-methionine-dependent methyltransferases"/>
    <property type="match status" value="1"/>
</dbReference>
<keyword evidence="1" id="KW-0808">Transferase</keyword>
<sequence length="428" mass="49288">MSDINFPQFREILLEKDRIPRKLNENAEQQRLLFLEHVRSGKIKTEKVSACQCGSESLEKIAEIDRFGLPFGSLICRDCGLVVTSPRICAESLPEYYDKFYHILNYGHLHVHEQQALFRLWQGSKIFRMVRPFLADVKEISVLEIGAGTGNVLTEVVAEAAKEGITVHASGTEYSTDCIEECRRSGINIVYGDLNTMLEQGGRFDLIILSHVFEHFIDLKDELSKVKKLLNPQGLLYIEVPGLCNIGNIATYNFDFLEYVIHAHMYNFNKTSLTAILALCGFETLTANEKAEAVFRPSETAKAVDASSNYSYIMSYLQGLVFSRTFLREGIENFSTIRANLKDDLATVHRWHDHEKAEAEKFSRWHDAEKERGDIARRWHEGEKKVATELMETLDVYFKTPYTDVRAKMKSYRGIRHIFEKYYKRYFG</sequence>
<dbReference type="PANTHER" id="PTHR43861">
    <property type="entry name" value="TRANS-ACONITATE 2-METHYLTRANSFERASE-RELATED"/>
    <property type="match status" value="1"/>
</dbReference>
<evidence type="ECO:0000313" key="2">
    <source>
        <dbReference type="Proteomes" id="UP000294614"/>
    </source>
</evidence>
<dbReference type="Proteomes" id="UP000294614">
    <property type="component" value="Unassembled WGS sequence"/>
</dbReference>
<keyword evidence="2" id="KW-1185">Reference proteome</keyword>
<dbReference type="RefSeq" id="WP_132871790.1">
    <property type="nucleotide sequence ID" value="NZ_SMGG01000003.1"/>
</dbReference>
<dbReference type="CDD" id="cd02440">
    <property type="entry name" value="AdoMet_MTases"/>
    <property type="match status" value="1"/>
</dbReference>
<reference evidence="1 2" key="1">
    <citation type="submission" date="2019-03" db="EMBL/GenBank/DDBJ databases">
        <title>Genomic Encyclopedia of Type Strains, Phase IV (KMG-IV): sequencing the most valuable type-strain genomes for metagenomic binning, comparative biology and taxonomic classification.</title>
        <authorList>
            <person name="Goeker M."/>
        </authorList>
    </citation>
    <scope>NUCLEOTIDE SEQUENCE [LARGE SCALE GENOMIC DNA]</scope>
    <source>
        <strain evidence="1 2">DSM 24984</strain>
    </source>
</reference>
<comment type="caution">
    <text evidence="1">The sequence shown here is derived from an EMBL/GenBank/DDBJ whole genome shotgun (WGS) entry which is preliminary data.</text>
</comment>
<organism evidence="1 2">
    <name type="scientific">Seleniivibrio woodruffii</name>
    <dbReference type="NCBI Taxonomy" id="1078050"/>
    <lineage>
        <taxon>Bacteria</taxon>
        <taxon>Pseudomonadati</taxon>
        <taxon>Deferribacterota</taxon>
        <taxon>Deferribacteres</taxon>
        <taxon>Deferribacterales</taxon>
        <taxon>Geovibrionaceae</taxon>
        <taxon>Seleniivibrio</taxon>
    </lineage>
</organism>
<keyword evidence="1" id="KW-0489">Methyltransferase</keyword>